<protein>
    <submittedName>
        <fullName evidence="3">RagB/SusD family nutrient uptake outer membrane protein</fullName>
    </submittedName>
</protein>
<dbReference type="InterPro" id="IPR011990">
    <property type="entry name" value="TPR-like_helical_dom_sf"/>
</dbReference>
<dbReference type="Pfam" id="PF14322">
    <property type="entry name" value="SusD-like_3"/>
    <property type="match status" value="1"/>
</dbReference>
<keyword evidence="4" id="KW-1185">Reference proteome</keyword>
<dbReference type="Gene3D" id="1.25.40.390">
    <property type="match status" value="1"/>
</dbReference>
<feature type="domain" description="SusD-like N-terminal" evidence="2">
    <location>
        <begin position="24"/>
        <end position="228"/>
    </location>
</feature>
<feature type="chain" id="PRO_5045755994" evidence="1">
    <location>
        <begin position="25"/>
        <end position="474"/>
    </location>
</feature>
<evidence type="ECO:0000259" key="2">
    <source>
        <dbReference type="Pfam" id="PF14322"/>
    </source>
</evidence>
<keyword evidence="1" id="KW-0732">Signal</keyword>
<evidence type="ECO:0000256" key="1">
    <source>
        <dbReference type="SAM" id="SignalP"/>
    </source>
</evidence>
<dbReference type="SUPFAM" id="SSF48452">
    <property type="entry name" value="TPR-like"/>
    <property type="match status" value="1"/>
</dbReference>
<dbReference type="PROSITE" id="PS51257">
    <property type="entry name" value="PROKAR_LIPOPROTEIN"/>
    <property type="match status" value="1"/>
</dbReference>
<organism evidence="3 4">
    <name type="scientific">Bacteroides mediterraneensis</name>
    <dbReference type="NCBI Taxonomy" id="1841856"/>
    <lineage>
        <taxon>Bacteria</taxon>
        <taxon>Pseudomonadati</taxon>
        <taxon>Bacteroidota</taxon>
        <taxon>Bacteroidia</taxon>
        <taxon>Bacteroidales</taxon>
        <taxon>Bacteroidaceae</taxon>
        <taxon>Bacteroides</taxon>
    </lineage>
</organism>
<feature type="signal peptide" evidence="1">
    <location>
        <begin position="1"/>
        <end position="24"/>
    </location>
</feature>
<gene>
    <name evidence="3" type="ORF">H6A31_07590</name>
</gene>
<dbReference type="Proteomes" id="UP000703295">
    <property type="component" value="Unassembled WGS sequence"/>
</dbReference>
<evidence type="ECO:0000313" key="4">
    <source>
        <dbReference type="Proteomes" id="UP000703295"/>
    </source>
</evidence>
<proteinExistence type="predicted"/>
<sequence length="474" mass="53728">MKRMNKILYFGAALVCLLFSSCNDYLNIAPKGNKIPTTLADFEALLRDQYTIGRTPVTNALYLLNDVYLTNSQVNTPSLSRANYMWDESADRIVLNNSDEGTYYVLYGAISSCNLIVENVPTATEATDAERNEVIAYAKVIRALCYDVLVNYYADTYDAATAAEKRSVPLITSAEIDAPYTQVSIQDMYDFIIQDVKEAIEMGLPAKSMTAIHPNLGAGYALLARVYLQMQNYSEALRYANLALEQNDQLYDWNAFYEEHKTALDDPDNYDKIATPMQYDYVENYYLRLGEQSVYDSYEKNIPVERAARFEEGDARFLSRWKLKTDNNDTYYKALESGYFNHGGLTTCEVYLIKAECQARLAEGNDYSEAMNTLNAVRITRIRSEVYCPAEASTLEEALSLIRRTKDNELIFSIVPFADARRYNQEGTYARTLTKTYEGQEYSLSPTSHLWTMPFPAGALNNPGNGTIEQNVTK</sequence>
<reference evidence="3 4" key="1">
    <citation type="journal article" date="2021" name="Sci. Rep.">
        <title>The distribution of antibiotic resistance genes in chicken gut microbiota commensals.</title>
        <authorList>
            <person name="Juricova H."/>
            <person name="Matiasovicova J."/>
            <person name="Kubasova T."/>
            <person name="Cejkova D."/>
            <person name="Rychlik I."/>
        </authorList>
    </citation>
    <scope>NUCLEOTIDE SEQUENCE [LARGE SCALE GENOMIC DNA]</scope>
    <source>
        <strain evidence="3 4">An801</strain>
    </source>
</reference>
<name>A0ABS2EV28_9BACE</name>
<evidence type="ECO:0000313" key="3">
    <source>
        <dbReference type="EMBL" id="MBM6758540.1"/>
    </source>
</evidence>
<dbReference type="EMBL" id="JACJJW010000017">
    <property type="protein sequence ID" value="MBM6758540.1"/>
    <property type="molecule type" value="Genomic_DNA"/>
</dbReference>
<accession>A0ABS2EV28</accession>
<dbReference type="InterPro" id="IPR033985">
    <property type="entry name" value="SusD-like_N"/>
</dbReference>
<comment type="caution">
    <text evidence="3">The sequence shown here is derived from an EMBL/GenBank/DDBJ whole genome shotgun (WGS) entry which is preliminary data.</text>
</comment>